<dbReference type="InterPro" id="IPR005119">
    <property type="entry name" value="LysR_subst-bd"/>
</dbReference>
<dbReference type="InterPro" id="IPR000847">
    <property type="entry name" value="LysR_HTH_N"/>
</dbReference>
<evidence type="ECO:0000256" key="3">
    <source>
        <dbReference type="ARBA" id="ARBA00023125"/>
    </source>
</evidence>
<dbReference type="Gene3D" id="1.10.10.10">
    <property type="entry name" value="Winged helix-like DNA-binding domain superfamily/Winged helix DNA-binding domain"/>
    <property type="match status" value="1"/>
</dbReference>
<name>A0A081P1L4_9BACL</name>
<dbReference type="Proteomes" id="UP000028123">
    <property type="component" value="Unassembled WGS sequence"/>
</dbReference>
<dbReference type="PRINTS" id="PR00039">
    <property type="entry name" value="HTHLYSR"/>
</dbReference>
<dbReference type="SUPFAM" id="SSF46785">
    <property type="entry name" value="Winged helix' DNA-binding domain"/>
    <property type="match status" value="1"/>
</dbReference>
<dbReference type="GO" id="GO:0003700">
    <property type="term" value="F:DNA-binding transcription factor activity"/>
    <property type="evidence" value="ECO:0007669"/>
    <property type="project" value="InterPro"/>
</dbReference>
<comment type="caution">
    <text evidence="6">The sequence shown here is derived from an EMBL/GenBank/DDBJ whole genome shotgun (WGS) entry which is preliminary data.</text>
</comment>
<dbReference type="PANTHER" id="PTHR30126">
    <property type="entry name" value="HTH-TYPE TRANSCRIPTIONAL REGULATOR"/>
    <property type="match status" value="1"/>
</dbReference>
<sequence>MIEKLEGRFLVTFLAVHEEKSFSKAAERLGYVQSTVTSQMRQLEEAAGQKLFDRLPRGVELTEAGRRLEVYARRFMQLGRELEEEMNEEGAPRGTVRLRVLESFAASALWGPLRSFMDAYPDIDVQVEAGFQAETLEAVRSRKADMGLVPADPCTADLTFDPLLEDELLWIAAPREAEGIGREGWSAIRRMRIAGFGERCMYSQAAEAQLAAQRTAPAGRAEFASMDMIKRAVCSGWALAFVPRSAVTAELAAGLLAECALLGRQPICHGLIRHKPREASRAAQLLYRYLLGCGMKEVMIE</sequence>
<keyword evidence="3" id="KW-0238">DNA-binding</keyword>
<evidence type="ECO:0000313" key="7">
    <source>
        <dbReference type="Proteomes" id="UP000028123"/>
    </source>
</evidence>
<accession>A0A081P1L4</accession>
<keyword evidence="2" id="KW-0805">Transcription regulation</keyword>
<evidence type="ECO:0000256" key="2">
    <source>
        <dbReference type="ARBA" id="ARBA00023015"/>
    </source>
</evidence>
<gene>
    <name evidence="6" type="ORF">ET33_07535</name>
</gene>
<dbReference type="InterPro" id="IPR036388">
    <property type="entry name" value="WH-like_DNA-bd_sf"/>
</dbReference>
<dbReference type="eggNOG" id="COG0583">
    <property type="taxonomic scope" value="Bacteria"/>
</dbReference>
<dbReference type="Gene3D" id="3.40.190.10">
    <property type="entry name" value="Periplasmic binding protein-like II"/>
    <property type="match status" value="2"/>
</dbReference>
<dbReference type="RefSeq" id="WP_036684875.1">
    <property type="nucleotide sequence ID" value="NZ_JNVM01000015.1"/>
</dbReference>
<protein>
    <recommendedName>
        <fullName evidence="5">HTH lysR-type domain-containing protein</fullName>
    </recommendedName>
</protein>
<dbReference type="Pfam" id="PF00126">
    <property type="entry name" value="HTH_1"/>
    <property type="match status" value="1"/>
</dbReference>
<dbReference type="AlphaFoldDB" id="A0A081P1L4"/>
<keyword evidence="4" id="KW-0804">Transcription</keyword>
<dbReference type="InterPro" id="IPR036390">
    <property type="entry name" value="WH_DNA-bd_sf"/>
</dbReference>
<evidence type="ECO:0000256" key="4">
    <source>
        <dbReference type="ARBA" id="ARBA00023163"/>
    </source>
</evidence>
<evidence type="ECO:0000256" key="1">
    <source>
        <dbReference type="ARBA" id="ARBA00009437"/>
    </source>
</evidence>
<dbReference type="PANTHER" id="PTHR30126:SF40">
    <property type="entry name" value="HTH-TYPE TRANSCRIPTIONAL REGULATOR GLTR"/>
    <property type="match status" value="1"/>
</dbReference>
<dbReference type="PROSITE" id="PS50931">
    <property type="entry name" value="HTH_LYSR"/>
    <property type="match status" value="1"/>
</dbReference>
<dbReference type="Pfam" id="PF03466">
    <property type="entry name" value="LysR_substrate"/>
    <property type="match status" value="1"/>
</dbReference>
<dbReference type="GO" id="GO:0000976">
    <property type="term" value="F:transcription cis-regulatory region binding"/>
    <property type="evidence" value="ECO:0007669"/>
    <property type="project" value="TreeGrafter"/>
</dbReference>
<evidence type="ECO:0000259" key="5">
    <source>
        <dbReference type="PROSITE" id="PS50931"/>
    </source>
</evidence>
<dbReference type="SUPFAM" id="SSF53850">
    <property type="entry name" value="Periplasmic binding protein-like II"/>
    <property type="match status" value="1"/>
</dbReference>
<dbReference type="CDD" id="cd05466">
    <property type="entry name" value="PBP2_LTTR_substrate"/>
    <property type="match status" value="1"/>
</dbReference>
<dbReference type="OrthoDB" id="8479357at2"/>
<evidence type="ECO:0000313" key="6">
    <source>
        <dbReference type="EMBL" id="KEQ24587.1"/>
    </source>
</evidence>
<proteinExistence type="inferred from homology"/>
<comment type="similarity">
    <text evidence="1">Belongs to the LysR transcriptional regulatory family.</text>
</comment>
<organism evidence="6 7">
    <name type="scientific">Paenibacillus tyrfis</name>
    <dbReference type="NCBI Taxonomy" id="1501230"/>
    <lineage>
        <taxon>Bacteria</taxon>
        <taxon>Bacillati</taxon>
        <taxon>Bacillota</taxon>
        <taxon>Bacilli</taxon>
        <taxon>Bacillales</taxon>
        <taxon>Paenibacillaceae</taxon>
        <taxon>Paenibacillus</taxon>
    </lineage>
</organism>
<dbReference type="EMBL" id="JNVM01000015">
    <property type="protein sequence ID" value="KEQ24587.1"/>
    <property type="molecule type" value="Genomic_DNA"/>
</dbReference>
<feature type="domain" description="HTH lysR-type" evidence="5">
    <location>
        <begin position="10"/>
        <end position="62"/>
    </location>
</feature>
<reference evidence="6 7" key="1">
    <citation type="submission" date="2014-06" db="EMBL/GenBank/DDBJ databases">
        <title>Draft genome sequence of Paenibacillus sp. MSt1.</title>
        <authorList>
            <person name="Aw Y.K."/>
            <person name="Ong K.S."/>
            <person name="Gan H.M."/>
            <person name="Lee S.M."/>
        </authorList>
    </citation>
    <scope>NUCLEOTIDE SEQUENCE [LARGE SCALE GENOMIC DNA]</scope>
    <source>
        <strain evidence="6 7">MSt1</strain>
    </source>
</reference>
<keyword evidence="7" id="KW-1185">Reference proteome</keyword>